<dbReference type="Proteomes" id="UP000028542">
    <property type="component" value="Unassembled WGS sequence"/>
</dbReference>
<dbReference type="GO" id="GO:0003677">
    <property type="term" value="F:DNA binding"/>
    <property type="evidence" value="ECO:0007669"/>
    <property type="project" value="InterPro"/>
</dbReference>
<keyword evidence="4" id="KW-1185">Reference proteome</keyword>
<dbReference type="SUPFAM" id="SSF47413">
    <property type="entry name" value="lambda repressor-like DNA-binding domains"/>
    <property type="match status" value="1"/>
</dbReference>
<evidence type="ECO:0000313" key="3">
    <source>
        <dbReference type="EMBL" id="KEZ84920.1"/>
    </source>
</evidence>
<dbReference type="Gene3D" id="1.10.260.40">
    <property type="entry name" value="lambda repressor-like DNA-binding domains"/>
    <property type="match status" value="1"/>
</dbReference>
<dbReference type="AlphaFoldDB" id="A0A084J7I6"/>
<accession>A0A084J7I6</accession>
<gene>
    <name evidence="3" type="ORF">IO99_17825</name>
</gene>
<feature type="domain" description="HTH cro/C1-type" evidence="2">
    <location>
        <begin position="10"/>
        <end position="63"/>
    </location>
</feature>
<dbReference type="PROSITE" id="PS50943">
    <property type="entry name" value="HTH_CROC1"/>
    <property type="match status" value="1"/>
</dbReference>
<organism evidence="3 4">
    <name type="scientific">Clostridium sulfidigenes</name>
    <dbReference type="NCBI Taxonomy" id="318464"/>
    <lineage>
        <taxon>Bacteria</taxon>
        <taxon>Bacillati</taxon>
        <taxon>Bacillota</taxon>
        <taxon>Clostridia</taxon>
        <taxon>Eubacteriales</taxon>
        <taxon>Clostridiaceae</taxon>
        <taxon>Clostridium</taxon>
    </lineage>
</organism>
<dbReference type="RefSeq" id="WP_035135607.1">
    <property type="nucleotide sequence ID" value="NZ_JPMD01000053.1"/>
</dbReference>
<evidence type="ECO:0000259" key="2">
    <source>
        <dbReference type="PROSITE" id="PS50943"/>
    </source>
</evidence>
<dbReference type="eggNOG" id="COG1396">
    <property type="taxonomic scope" value="Bacteria"/>
</dbReference>
<dbReference type="STRING" id="318464.IO99_17825"/>
<dbReference type="InterPro" id="IPR001387">
    <property type="entry name" value="Cro/C1-type_HTH"/>
</dbReference>
<dbReference type="Gene3D" id="1.25.40.10">
    <property type="entry name" value="Tetratricopeptide repeat domain"/>
    <property type="match status" value="2"/>
</dbReference>
<dbReference type="InterPro" id="IPR010982">
    <property type="entry name" value="Lambda_DNA-bd_dom_sf"/>
</dbReference>
<sequence>MEILSAGEKIKRTRIYKGLTLKDICEDKISVSKMSCIENNKVDPEDWILEIIVDKLGLDMEYLKHGVREQIEANIEKFNSMTPLISLEDVLYNVDYAEKYHYYDLSCKLFQILFEYYLNHGMSAELSTTIPRYYNSCQKSKDEILHINYYMYIAKYLYTNGECSQAGSYISTVRKKLIELDKKDSVEYIKATYNQVVIYIMCNNIIKAKKVSEDLKEILSFNKNEYVNAEIYKVLAIIEIYLGGDEVKYYEEQALKRYDNLLDKKARAYYDLAKAMFENGIKDEALDYVERALSEYPRSDKEQLCEFLIDGVKSLIEYGYYDLVLNYIEEVLDLSIELELVPIMEKAYYYKAMIFERKKNYIMAETYMMLSLDALMKYGTKSEIYKRYMKIGTMYHDMGNVNDSIKYFSLAFKMDKSFY</sequence>
<dbReference type="EMBL" id="JPMD01000053">
    <property type="protein sequence ID" value="KEZ84920.1"/>
    <property type="molecule type" value="Genomic_DNA"/>
</dbReference>
<dbReference type="CDD" id="cd00093">
    <property type="entry name" value="HTH_XRE"/>
    <property type="match status" value="1"/>
</dbReference>
<dbReference type="InterPro" id="IPR019734">
    <property type="entry name" value="TPR_rpt"/>
</dbReference>
<evidence type="ECO:0000313" key="4">
    <source>
        <dbReference type="Proteomes" id="UP000028542"/>
    </source>
</evidence>
<dbReference type="InterPro" id="IPR011990">
    <property type="entry name" value="TPR-like_helical_dom_sf"/>
</dbReference>
<dbReference type="SUPFAM" id="SSF48452">
    <property type="entry name" value="TPR-like"/>
    <property type="match status" value="1"/>
</dbReference>
<reference evidence="3 4" key="1">
    <citation type="submission" date="2014-07" db="EMBL/GenBank/DDBJ databases">
        <title>Draft genome of Clostridium sulfidigenes 113A isolated from sediments associated with methane hydrate from Krishna Godavari basin.</title>
        <authorList>
            <person name="Honkalas V.S."/>
            <person name="Dabir A.P."/>
            <person name="Arora P."/>
            <person name="Dhakephalkar P.K."/>
        </authorList>
    </citation>
    <scope>NUCLEOTIDE SEQUENCE [LARGE SCALE GENOMIC DNA]</scope>
    <source>
        <strain evidence="3 4">113A</strain>
    </source>
</reference>
<evidence type="ECO:0000256" key="1">
    <source>
        <dbReference type="PROSITE-ProRule" id="PRU00339"/>
    </source>
</evidence>
<dbReference type="PROSITE" id="PS50005">
    <property type="entry name" value="TPR"/>
    <property type="match status" value="2"/>
</dbReference>
<dbReference type="SMART" id="SM00028">
    <property type="entry name" value="TPR"/>
    <property type="match status" value="2"/>
</dbReference>
<proteinExistence type="predicted"/>
<protein>
    <recommendedName>
        <fullName evidence="2">HTH cro/C1-type domain-containing protein</fullName>
    </recommendedName>
</protein>
<keyword evidence="1" id="KW-0802">TPR repeat</keyword>
<feature type="repeat" description="TPR" evidence="1">
    <location>
        <begin position="385"/>
        <end position="418"/>
    </location>
</feature>
<name>A0A084J7I6_9CLOT</name>
<feature type="repeat" description="TPR" evidence="1">
    <location>
        <begin position="266"/>
        <end position="299"/>
    </location>
</feature>
<comment type="caution">
    <text evidence="3">The sequence shown here is derived from an EMBL/GenBank/DDBJ whole genome shotgun (WGS) entry which is preliminary data.</text>
</comment>